<evidence type="ECO:0000313" key="4">
    <source>
        <dbReference type="Proteomes" id="UP000241769"/>
    </source>
</evidence>
<dbReference type="Pfam" id="PF21672">
    <property type="entry name" value="COMM_HN"/>
    <property type="match status" value="1"/>
</dbReference>
<dbReference type="Proteomes" id="UP000241769">
    <property type="component" value="Unassembled WGS sequence"/>
</dbReference>
<dbReference type="AlphaFoldDB" id="A0A2P6N5C9"/>
<keyword evidence="4" id="KW-1185">Reference proteome</keyword>
<dbReference type="PANTHER" id="PTHR15857">
    <property type="entry name" value="COMM DOMAIN CONTAINING PROTEIN 2"/>
    <property type="match status" value="1"/>
</dbReference>
<sequence>MIILLEDKHKEDLQFIKEQPTEVIAEFVRISIEFLRRGANVKLYSGASKSLRVPVAQVEAVVEGLSWLFAEASRLLVNEEDFLATLTILGFSPELNAQITELYISHRSEIRTIQSQLSFDLPHYKDLNWRFDVQLSSRSLRNQVTPLFTLCFNIEDNGETKKYYVESDYTNLKHLADELDNALRETKSTHSRRIMRNIK</sequence>
<name>A0A2P6N5C9_9EUKA</name>
<organism evidence="3 4">
    <name type="scientific">Planoprotostelium fungivorum</name>
    <dbReference type="NCBI Taxonomy" id="1890364"/>
    <lineage>
        <taxon>Eukaryota</taxon>
        <taxon>Amoebozoa</taxon>
        <taxon>Evosea</taxon>
        <taxon>Variosea</taxon>
        <taxon>Cavosteliida</taxon>
        <taxon>Cavosteliaceae</taxon>
        <taxon>Planoprotostelium</taxon>
    </lineage>
</organism>
<dbReference type="InterPro" id="IPR017920">
    <property type="entry name" value="COMM"/>
</dbReference>
<evidence type="ECO:0000259" key="2">
    <source>
        <dbReference type="PROSITE" id="PS51269"/>
    </source>
</evidence>
<accession>A0A2P6N5C9</accession>
<dbReference type="Pfam" id="PF07258">
    <property type="entry name" value="COMM_domain"/>
    <property type="match status" value="1"/>
</dbReference>
<dbReference type="InParanoid" id="A0A2P6N5C9"/>
<comment type="caution">
    <text evidence="3">The sequence shown here is derived from an EMBL/GenBank/DDBJ whole genome shotgun (WGS) entry which is preliminary data.</text>
</comment>
<dbReference type="OrthoDB" id="10257479at2759"/>
<dbReference type="EMBL" id="MDYQ01000195">
    <property type="protein sequence ID" value="PRP79153.1"/>
    <property type="molecule type" value="Genomic_DNA"/>
</dbReference>
<gene>
    <name evidence="3" type="ORF">PROFUN_13103</name>
</gene>
<dbReference type="FunCoup" id="A0A2P6N5C9">
    <property type="interactions" value="67"/>
</dbReference>
<evidence type="ECO:0000256" key="1">
    <source>
        <dbReference type="ARBA" id="ARBA00093300"/>
    </source>
</evidence>
<feature type="domain" description="COMM" evidence="2">
    <location>
        <begin position="123"/>
        <end position="190"/>
    </location>
</feature>
<comment type="function">
    <text evidence="1">Scaffold protein in the commander complex that is essential for endosomal recycling of transmembrane cargos; the commander complex is composed of the CCC subcomplex and the retriever subcomplex.</text>
</comment>
<dbReference type="InterPro" id="IPR037354">
    <property type="entry name" value="Commd2"/>
</dbReference>
<protein>
    <submittedName>
        <fullName evidence="3">COMM domain-containing protein 2 isoform 2</fullName>
    </submittedName>
</protein>
<proteinExistence type="predicted"/>
<reference evidence="3 4" key="1">
    <citation type="journal article" date="2018" name="Genome Biol. Evol.">
        <title>Multiple Roots of Fruiting Body Formation in Amoebozoa.</title>
        <authorList>
            <person name="Hillmann F."/>
            <person name="Forbes G."/>
            <person name="Novohradska S."/>
            <person name="Ferling I."/>
            <person name="Riege K."/>
            <person name="Groth M."/>
            <person name="Westermann M."/>
            <person name="Marz M."/>
            <person name="Spaller T."/>
            <person name="Winckler T."/>
            <person name="Schaap P."/>
            <person name="Glockner G."/>
        </authorList>
    </citation>
    <scope>NUCLEOTIDE SEQUENCE [LARGE SCALE GENOMIC DNA]</scope>
    <source>
        <strain evidence="3 4">Jena</strain>
    </source>
</reference>
<dbReference type="PROSITE" id="PS51269">
    <property type="entry name" value="COMM"/>
    <property type="match status" value="1"/>
</dbReference>
<dbReference type="STRING" id="1890364.A0A2P6N5C9"/>
<dbReference type="PANTHER" id="PTHR15857:SF0">
    <property type="entry name" value="COMM DOMAIN-CONTAINING PROTEIN 2"/>
    <property type="match status" value="1"/>
</dbReference>
<evidence type="ECO:0000313" key="3">
    <source>
        <dbReference type="EMBL" id="PRP79153.1"/>
    </source>
</evidence>